<dbReference type="SMART" id="SM00421">
    <property type="entry name" value="HTH_LUXR"/>
    <property type="match status" value="1"/>
</dbReference>
<reference evidence="8" key="1">
    <citation type="submission" date="2023-06" db="EMBL/GenBank/DDBJ databases">
        <title>SYSU T00b26.</title>
        <authorList>
            <person name="Gao L."/>
            <person name="Fang B.-Z."/>
            <person name="Li W.-J."/>
        </authorList>
    </citation>
    <scope>NUCLEOTIDE SEQUENCE</scope>
    <source>
        <strain evidence="8">SYSU T00b26</strain>
    </source>
</reference>
<gene>
    <name evidence="8" type="ORF">QQX04_10965</name>
</gene>
<evidence type="ECO:0000256" key="4">
    <source>
        <dbReference type="ARBA" id="ARBA00023163"/>
    </source>
</evidence>
<keyword evidence="4" id="KW-0804">Transcription</keyword>
<evidence type="ECO:0000259" key="7">
    <source>
        <dbReference type="PROSITE" id="PS50110"/>
    </source>
</evidence>
<evidence type="ECO:0000313" key="9">
    <source>
        <dbReference type="Proteomes" id="UP001172738"/>
    </source>
</evidence>
<protein>
    <submittedName>
        <fullName evidence="8">Response regulator transcription factor</fullName>
    </submittedName>
</protein>
<dbReference type="InterPro" id="IPR058245">
    <property type="entry name" value="NreC/VraR/RcsB-like_REC"/>
</dbReference>
<dbReference type="Pfam" id="PF00196">
    <property type="entry name" value="GerE"/>
    <property type="match status" value="1"/>
</dbReference>
<dbReference type="InterPro" id="IPR016032">
    <property type="entry name" value="Sig_transdc_resp-reg_C-effctor"/>
</dbReference>
<dbReference type="Pfam" id="PF00072">
    <property type="entry name" value="Response_reg"/>
    <property type="match status" value="1"/>
</dbReference>
<dbReference type="Gene3D" id="3.40.50.2300">
    <property type="match status" value="1"/>
</dbReference>
<dbReference type="PROSITE" id="PS00622">
    <property type="entry name" value="HTH_LUXR_1"/>
    <property type="match status" value="1"/>
</dbReference>
<dbReference type="SUPFAM" id="SSF46894">
    <property type="entry name" value="C-terminal effector domain of the bipartite response regulators"/>
    <property type="match status" value="1"/>
</dbReference>
<dbReference type="CDD" id="cd17535">
    <property type="entry name" value="REC_NarL-like"/>
    <property type="match status" value="1"/>
</dbReference>
<dbReference type="CDD" id="cd06170">
    <property type="entry name" value="LuxR_C_like"/>
    <property type="match status" value="1"/>
</dbReference>
<keyword evidence="3" id="KW-0238">DNA-binding</keyword>
<dbReference type="PROSITE" id="PS50110">
    <property type="entry name" value="RESPONSE_REGULATORY"/>
    <property type="match status" value="1"/>
</dbReference>
<evidence type="ECO:0000256" key="3">
    <source>
        <dbReference type="ARBA" id="ARBA00023125"/>
    </source>
</evidence>
<dbReference type="PRINTS" id="PR00038">
    <property type="entry name" value="HTHLUXR"/>
</dbReference>
<dbReference type="PROSITE" id="PS50043">
    <property type="entry name" value="HTH_LUXR_2"/>
    <property type="match status" value="1"/>
</dbReference>
<feature type="domain" description="Response regulatory" evidence="7">
    <location>
        <begin position="3"/>
        <end position="119"/>
    </location>
</feature>
<accession>A0ABT8G2Z8</accession>
<dbReference type="InterPro" id="IPR000792">
    <property type="entry name" value="Tscrpt_reg_LuxR_C"/>
</dbReference>
<proteinExistence type="predicted"/>
<feature type="modified residue" description="4-aspartylphosphate" evidence="5">
    <location>
        <position position="54"/>
    </location>
</feature>
<evidence type="ECO:0000256" key="2">
    <source>
        <dbReference type="ARBA" id="ARBA00023015"/>
    </source>
</evidence>
<dbReference type="Proteomes" id="UP001172738">
    <property type="component" value="Unassembled WGS sequence"/>
</dbReference>
<dbReference type="InterPro" id="IPR011006">
    <property type="entry name" value="CheY-like_superfamily"/>
</dbReference>
<dbReference type="RefSeq" id="WP_301129121.1">
    <property type="nucleotide sequence ID" value="NZ_JAUHPV010000006.1"/>
</dbReference>
<keyword evidence="1 5" id="KW-0597">Phosphoprotein</keyword>
<sequence>MISVVLADDHAMVREGVKAVLARFDDLRIVGEASDGEAAIALVAAHDPDVAVLDLRMAGMGGVEATRRIVAEHGRTRVLVLTTYDADADIIAAIEAGAQGYVLKDIEPAGLAEAIRDTAARRSVLDPRAAIAMAATLRGDAPPVLSAREATVLTGAAQGLTNGQIARRMGIGEATVKTYLARTFEKLGARDRTSAVAAALAKGLIELP</sequence>
<keyword evidence="9" id="KW-1185">Reference proteome</keyword>
<name>A0ABT8G2Z8_9MICO</name>
<feature type="domain" description="HTH luxR-type" evidence="6">
    <location>
        <begin position="138"/>
        <end position="203"/>
    </location>
</feature>
<dbReference type="InterPro" id="IPR039420">
    <property type="entry name" value="WalR-like"/>
</dbReference>
<organism evidence="8 9">
    <name type="scientific">Demequina zhanjiangensis</name>
    <dbReference type="NCBI Taxonomy" id="3051659"/>
    <lineage>
        <taxon>Bacteria</taxon>
        <taxon>Bacillati</taxon>
        <taxon>Actinomycetota</taxon>
        <taxon>Actinomycetes</taxon>
        <taxon>Micrococcales</taxon>
        <taxon>Demequinaceae</taxon>
        <taxon>Demequina</taxon>
    </lineage>
</organism>
<evidence type="ECO:0000256" key="1">
    <source>
        <dbReference type="ARBA" id="ARBA00022553"/>
    </source>
</evidence>
<dbReference type="SMART" id="SM00448">
    <property type="entry name" value="REC"/>
    <property type="match status" value="1"/>
</dbReference>
<keyword evidence="2" id="KW-0805">Transcription regulation</keyword>
<dbReference type="InterPro" id="IPR001789">
    <property type="entry name" value="Sig_transdc_resp-reg_receiver"/>
</dbReference>
<dbReference type="PANTHER" id="PTHR43214:SF24">
    <property type="entry name" value="TRANSCRIPTIONAL REGULATORY PROTEIN NARL-RELATED"/>
    <property type="match status" value="1"/>
</dbReference>
<dbReference type="PANTHER" id="PTHR43214">
    <property type="entry name" value="TWO-COMPONENT RESPONSE REGULATOR"/>
    <property type="match status" value="1"/>
</dbReference>
<comment type="caution">
    <text evidence="8">The sequence shown here is derived from an EMBL/GenBank/DDBJ whole genome shotgun (WGS) entry which is preliminary data.</text>
</comment>
<dbReference type="EMBL" id="JAUHPV010000006">
    <property type="protein sequence ID" value="MDN4473513.1"/>
    <property type="molecule type" value="Genomic_DNA"/>
</dbReference>
<evidence type="ECO:0000313" key="8">
    <source>
        <dbReference type="EMBL" id="MDN4473513.1"/>
    </source>
</evidence>
<evidence type="ECO:0000256" key="5">
    <source>
        <dbReference type="PROSITE-ProRule" id="PRU00169"/>
    </source>
</evidence>
<evidence type="ECO:0000259" key="6">
    <source>
        <dbReference type="PROSITE" id="PS50043"/>
    </source>
</evidence>
<dbReference type="SUPFAM" id="SSF52172">
    <property type="entry name" value="CheY-like"/>
    <property type="match status" value="1"/>
</dbReference>